<accession>A0AAE4FN53</accession>
<dbReference type="CDD" id="cd00093">
    <property type="entry name" value="HTH_XRE"/>
    <property type="match status" value="1"/>
</dbReference>
<dbReference type="AlphaFoldDB" id="A0AAE4FN53"/>
<comment type="caution">
    <text evidence="3">The sequence shown here is derived from an EMBL/GenBank/DDBJ whole genome shotgun (WGS) entry which is preliminary data.</text>
</comment>
<reference evidence="3" key="1">
    <citation type="submission" date="2023-04" db="EMBL/GenBank/DDBJ databases">
        <title>Assessment of the microbiological origin of a defect in Grana Padano cheese.</title>
        <authorList>
            <person name="Zago M."/>
            <person name="Rossetti L."/>
            <person name="Bonvini B."/>
            <person name="Carminati D."/>
            <person name="Giraffa G."/>
        </authorList>
    </citation>
    <scope>NUCLEOTIDE SEQUENCE</scope>
    <source>
        <strain evidence="3">4990</strain>
    </source>
</reference>
<dbReference type="Pfam" id="PF01381">
    <property type="entry name" value="HTH_3"/>
    <property type="match status" value="1"/>
</dbReference>
<dbReference type="EMBL" id="JARUIS010000020">
    <property type="protein sequence ID" value="MDS1004422.1"/>
    <property type="molecule type" value="Genomic_DNA"/>
</dbReference>
<keyword evidence="1" id="KW-0238">DNA-binding</keyword>
<feature type="domain" description="HTH cro/C1-type" evidence="2">
    <location>
        <begin position="6"/>
        <end position="60"/>
    </location>
</feature>
<dbReference type="GO" id="GO:0003677">
    <property type="term" value="F:DNA binding"/>
    <property type="evidence" value="ECO:0007669"/>
    <property type="project" value="UniProtKB-KW"/>
</dbReference>
<dbReference type="RefSeq" id="WP_310943995.1">
    <property type="nucleotide sequence ID" value="NZ_JARUIS010000020.1"/>
</dbReference>
<gene>
    <name evidence="3" type="ORF">P9J83_13055</name>
</gene>
<dbReference type="Gene3D" id="1.10.260.40">
    <property type="entry name" value="lambda repressor-like DNA-binding domains"/>
    <property type="match status" value="1"/>
</dbReference>
<name>A0AAE4FN53_CLOSG</name>
<evidence type="ECO:0000259" key="2">
    <source>
        <dbReference type="PROSITE" id="PS50943"/>
    </source>
</evidence>
<organism evidence="3 4">
    <name type="scientific">Clostridium sporogenes</name>
    <dbReference type="NCBI Taxonomy" id="1509"/>
    <lineage>
        <taxon>Bacteria</taxon>
        <taxon>Bacillati</taxon>
        <taxon>Bacillota</taxon>
        <taxon>Clostridia</taxon>
        <taxon>Eubacteriales</taxon>
        <taxon>Clostridiaceae</taxon>
        <taxon>Clostridium</taxon>
    </lineage>
</organism>
<dbReference type="PROSITE" id="PS50943">
    <property type="entry name" value="HTH_CROC1"/>
    <property type="match status" value="1"/>
</dbReference>
<dbReference type="PANTHER" id="PTHR46558">
    <property type="entry name" value="TRACRIPTIONAL REGULATORY PROTEIN-RELATED-RELATED"/>
    <property type="match status" value="1"/>
</dbReference>
<sequence>MLNERIKKLRKERDITQEELAKNIGVSTSMVGMYETNARKPSYEVLSKIAKYFRVSTDYLLGETNYKTTGEKFDAKLNSDKINQIKEEETLYTTGEFTSPQEAMKFILEQPSIMGYGGFDTSKMSDDEIVEFANELLNIIKMLGPKYNK</sequence>
<dbReference type="PANTHER" id="PTHR46558:SF11">
    <property type="entry name" value="HTH-TYPE TRANSCRIPTIONAL REGULATOR XRE"/>
    <property type="match status" value="1"/>
</dbReference>
<dbReference type="SUPFAM" id="SSF47413">
    <property type="entry name" value="lambda repressor-like DNA-binding domains"/>
    <property type="match status" value="1"/>
</dbReference>
<evidence type="ECO:0000256" key="1">
    <source>
        <dbReference type="ARBA" id="ARBA00023125"/>
    </source>
</evidence>
<evidence type="ECO:0000313" key="3">
    <source>
        <dbReference type="EMBL" id="MDS1004422.1"/>
    </source>
</evidence>
<dbReference type="InterPro" id="IPR001387">
    <property type="entry name" value="Cro/C1-type_HTH"/>
</dbReference>
<evidence type="ECO:0000313" key="4">
    <source>
        <dbReference type="Proteomes" id="UP001182303"/>
    </source>
</evidence>
<dbReference type="Proteomes" id="UP001182303">
    <property type="component" value="Unassembled WGS sequence"/>
</dbReference>
<dbReference type="InterPro" id="IPR010982">
    <property type="entry name" value="Lambda_DNA-bd_dom_sf"/>
</dbReference>
<protein>
    <submittedName>
        <fullName evidence="3">Helix-turn-helix transcriptional regulator</fullName>
    </submittedName>
</protein>
<proteinExistence type="predicted"/>
<dbReference type="SMART" id="SM00530">
    <property type="entry name" value="HTH_XRE"/>
    <property type="match status" value="1"/>
</dbReference>